<dbReference type="PANTHER" id="PTHR43618">
    <property type="entry name" value="7-ALPHA-HYDROXYSTEROID DEHYDROGENASE"/>
    <property type="match status" value="1"/>
</dbReference>
<dbReference type="STRING" id="133381.A0A2T9ZJM8"/>
<keyword evidence="2" id="KW-0521">NADP</keyword>
<dbReference type="GO" id="GO:0016491">
    <property type="term" value="F:oxidoreductase activity"/>
    <property type="evidence" value="ECO:0007669"/>
    <property type="project" value="UniProtKB-KW"/>
</dbReference>
<dbReference type="EMBL" id="MBFS01000077">
    <property type="protein sequence ID" value="PVV04794.1"/>
    <property type="molecule type" value="Genomic_DNA"/>
</dbReference>
<dbReference type="PANTHER" id="PTHR43618:SF8">
    <property type="entry name" value="7ALPHA-HYDROXYSTEROID DEHYDROGENASE"/>
    <property type="match status" value="1"/>
</dbReference>
<dbReference type="InterPro" id="IPR002347">
    <property type="entry name" value="SDR_fam"/>
</dbReference>
<evidence type="ECO:0000313" key="4">
    <source>
        <dbReference type="EMBL" id="PVV04794.1"/>
    </source>
</evidence>
<evidence type="ECO:0000313" key="5">
    <source>
        <dbReference type="Proteomes" id="UP000245609"/>
    </source>
</evidence>
<dbReference type="Gene3D" id="3.40.50.720">
    <property type="entry name" value="NAD(P)-binding Rossmann-like Domain"/>
    <property type="match status" value="1"/>
</dbReference>
<dbReference type="AlphaFoldDB" id="A0A2T9ZJM8"/>
<dbReference type="PRINTS" id="PR00081">
    <property type="entry name" value="GDHRDH"/>
</dbReference>
<dbReference type="InterPro" id="IPR020904">
    <property type="entry name" value="Sc_DH/Rdtase_CS"/>
</dbReference>
<organism evidence="4 5">
    <name type="scientific">Smittium megazygosporum</name>
    <dbReference type="NCBI Taxonomy" id="133381"/>
    <lineage>
        <taxon>Eukaryota</taxon>
        <taxon>Fungi</taxon>
        <taxon>Fungi incertae sedis</taxon>
        <taxon>Zoopagomycota</taxon>
        <taxon>Kickxellomycotina</taxon>
        <taxon>Harpellomycetes</taxon>
        <taxon>Harpellales</taxon>
        <taxon>Legeriomycetaceae</taxon>
        <taxon>Smittium</taxon>
    </lineage>
</organism>
<dbReference type="Pfam" id="PF13561">
    <property type="entry name" value="adh_short_C2"/>
    <property type="match status" value="1"/>
</dbReference>
<dbReference type="SUPFAM" id="SSF51735">
    <property type="entry name" value="NAD(P)-binding Rossmann-fold domains"/>
    <property type="match status" value="1"/>
</dbReference>
<sequence>MDISSLFGVKGKIIVVSGGSRGLGKMISTGFVTNGAKVYIASRDYKACLNTAAELNSLGAGKCIPIQADFSNDEGIASFASKILQLEPAGIDVLINNAGVNWAEEIDTHPISEFENIISVNVTGVFFLSQKLIPALEKRGTAENPSRIINIGSIAGLAITKKKSFSYNASKAAIHHMSRAMALALAEKNITVNNVAPGFFDTLMMAKALEADRDGVVRSAPLNRLGRPTDIAAVCIYLASPGSAYLTGSTIKVDGGTTIKSKI</sequence>
<dbReference type="OrthoDB" id="2898618at2759"/>
<protein>
    <recommendedName>
        <fullName evidence="6">Gluconate 5-dehydrogenase</fullName>
    </recommendedName>
</protein>
<dbReference type="PROSITE" id="PS00061">
    <property type="entry name" value="ADH_SHORT"/>
    <property type="match status" value="1"/>
</dbReference>
<evidence type="ECO:0000256" key="2">
    <source>
        <dbReference type="ARBA" id="ARBA00022857"/>
    </source>
</evidence>
<keyword evidence="3" id="KW-0560">Oxidoreductase</keyword>
<name>A0A2T9ZJM8_9FUNG</name>
<dbReference type="Proteomes" id="UP000245609">
    <property type="component" value="Unassembled WGS sequence"/>
</dbReference>
<reference evidence="4 5" key="1">
    <citation type="journal article" date="2018" name="MBio">
        <title>Comparative Genomics Reveals the Core Gene Toolbox for the Fungus-Insect Symbiosis.</title>
        <authorList>
            <person name="Wang Y."/>
            <person name="Stata M."/>
            <person name="Wang W."/>
            <person name="Stajich J.E."/>
            <person name="White M.M."/>
            <person name="Moncalvo J.M."/>
        </authorList>
    </citation>
    <scope>NUCLEOTIDE SEQUENCE [LARGE SCALE GENOMIC DNA]</scope>
    <source>
        <strain evidence="4 5">SC-DP-2</strain>
    </source>
</reference>
<comment type="similarity">
    <text evidence="1">Belongs to the short-chain dehydrogenases/reductases (SDR) family.</text>
</comment>
<dbReference type="FunFam" id="3.40.50.720:FF:000084">
    <property type="entry name" value="Short-chain dehydrogenase reductase"/>
    <property type="match status" value="1"/>
</dbReference>
<dbReference type="InterPro" id="IPR052178">
    <property type="entry name" value="Sec_Metab_Biosynth_SDR"/>
</dbReference>
<evidence type="ECO:0000256" key="1">
    <source>
        <dbReference type="ARBA" id="ARBA00006484"/>
    </source>
</evidence>
<accession>A0A2T9ZJM8</accession>
<dbReference type="InterPro" id="IPR036291">
    <property type="entry name" value="NAD(P)-bd_dom_sf"/>
</dbReference>
<proteinExistence type="inferred from homology"/>
<gene>
    <name evidence="4" type="ORF">BB560_000692</name>
</gene>
<evidence type="ECO:0000256" key="3">
    <source>
        <dbReference type="ARBA" id="ARBA00023002"/>
    </source>
</evidence>
<dbReference type="PRINTS" id="PR00080">
    <property type="entry name" value="SDRFAMILY"/>
</dbReference>
<keyword evidence="5" id="KW-1185">Reference proteome</keyword>
<comment type="caution">
    <text evidence="4">The sequence shown here is derived from an EMBL/GenBank/DDBJ whole genome shotgun (WGS) entry which is preliminary data.</text>
</comment>
<evidence type="ECO:0008006" key="6">
    <source>
        <dbReference type="Google" id="ProtNLM"/>
    </source>
</evidence>